<dbReference type="PANTHER" id="PTHR31727">
    <property type="entry name" value="OLEOYL-ACYL CARRIER PROTEIN THIOESTERASE 1, CHLOROPLASTIC"/>
    <property type="match status" value="1"/>
</dbReference>
<dbReference type="EC" id="3.1.2.-" evidence="11"/>
<evidence type="ECO:0000256" key="7">
    <source>
        <dbReference type="ARBA" id="ARBA00022832"/>
    </source>
</evidence>
<evidence type="ECO:0000256" key="9">
    <source>
        <dbReference type="ARBA" id="ARBA00023098"/>
    </source>
</evidence>
<keyword evidence="16" id="KW-1185">Reference proteome</keyword>
<gene>
    <name evidence="15" type="ORF">SI8410_17020612</name>
</gene>
<evidence type="ECO:0000259" key="12">
    <source>
        <dbReference type="Pfam" id="PF01643"/>
    </source>
</evidence>
<comment type="function">
    <text evidence="11">Plays an essential role in chain termination during de novo fatty acid synthesis.</text>
</comment>
<sequence>MAAAASPASAFLVAPSARAASATASTTNWGPDSLEVRGLKSKLPMSSSGRMQATASAQAAPMVNGTNVALRTSSPKTGDDSLPSTFYDESPDWSVILAGITSLYLAAEKQRAILDHGPKEAQTTAGASDIGRLIQDGMIFRQNFSIRSYEVGADKTASIETLLNHLQETSLNHARVAGFLNDGFGATPEMSKRGLIWVVARMQVLVEQYPSWGDAVQVDSWVSSSGKNGMRREWEIRDARTDRILIRATSTWVMMNRHTRKLSKMPEEVRAEIQPFFFERTSTVEQDDRKVEKVDEETADYVREGLSARWTDLDCNQHVNNVKYISWVLESIPTSILESHELTSLTLEYRRECQRDSVLRSLTTIVELSGGGVECHHLLRLESGPEVVRGRTKWLPKSAGIPATHGGCQ</sequence>
<dbReference type="InterPro" id="IPR029069">
    <property type="entry name" value="HotDog_dom_sf"/>
</dbReference>
<dbReference type="FunFam" id="3.10.129.10:FF:000014">
    <property type="entry name" value="Acyl-[acyl-carrier-protein] hydrolase"/>
    <property type="match status" value="1"/>
</dbReference>
<evidence type="ECO:0000256" key="11">
    <source>
        <dbReference type="RuleBase" id="RU363096"/>
    </source>
</evidence>
<feature type="domain" description="Acyl-ACP thioesterase N-terminal hotdog" evidence="12">
    <location>
        <begin position="138"/>
        <end position="273"/>
    </location>
</feature>
<feature type="domain" description="Acyl-ACP thioesterase-like C-terminal" evidence="14">
    <location>
        <begin position="297"/>
        <end position="394"/>
    </location>
</feature>
<evidence type="ECO:0000313" key="15">
    <source>
        <dbReference type="EMBL" id="CAA7409934.1"/>
    </source>
</evidence>
<comment type="similarity">
    <text evidence="2 11">Belongs to the acyl-ACP thioesterase family.</text>
</comment>
<dbReference type="OrthoDB" id="618395at2759"/>
<proteinExistence type="inferred from homology"/>
<keyword evidence="9 11" id="KW-0443">Lipid metabolism</keyword>
<dbReference type="SUPFAM" id="SSF54637">
    <property type="entry name" value="Thioesterase/thiol ester dehydrase-isomerase"/>
    <property type="match status" value="2"/>
</dbReference>
<accession>A0A7I8LKZ6</accession>
<dbReference type="InterPro" id="IPR049427">
    <property type="entry name" value="Acyl-ACP_TE_C"/>
</dbReference>
<evidence type="ECO:0000259" key="14">
    <source>
        <dbReference type="Pfam" id="PF20791"/>
    </source>
</evidence>
<evidence type="ECO:0000256" key="4">
    <source>
        <dbReference type="ARBA" id="ARBA00022528"/>
    </source>
</evidence>
<reference evidence="15" key="1">
    <citation type="submission" date="2020-02" db="EMBL/GenBank/DDBJ databases">
        <authorList>
            <person name="Scholz U."/>
            <person name="Mascher M."/>
            <person name="Fiebig A."/>
        </authorList>
    </citation>
    <scope>NUCLEOTIDE SEQUENCE</scope>
</reference>
<organism evidence="15 16">
    <name type="scientific">Spirodela intermedia</name>
    <name type="common">Intermediate duckweed</name>
    <dbReference type="NCBI Taxonomy" id="51605"/>
    <lineage>
        <taxon>Eukaryota</taxon>
        <taxon>Viridiplantae</taxon>
        <taxon>Streptophyta</taxon>
        <taxon>Embryophyta</taxon>
        <taxon>Tracheophyta</taxon>
        <taxon>Spermatophyta</taxon>
        <taxon>Magnoliopsida</taxon>
        <taxon>Liliopsida</taxon>
        <taxon>Araceae</taxon>
        <taxon>Lemnoideae</taxon>
        <taxon>Spirodela</taxon>
    </lineage>
</organism>
<evidence type="ECO:0000259" key="13">
    <source>
        <dbReference type="Pfam" id="PF12590"/>
    </source>
</evidence>
<feature type="domain" description="Acyl-ACP-thioesterase N-terminal" evidence="13">
    <location>
        <begin position="3"/>
        <end position="121"/>
    </location>
</feature>
<name>A0A7I8LKZ6_SPIIN</name>
<evidence type="ECO:0000256" key="3">
    <source>
        <dbReference type="ARBA" id="ARBA00022516"/>
    </source>
</evidence>
<keyword evidence="4 11" id="KW-0150">Chloroplast</keyword>
<dbReference type="Proteomes" id="UP000663760">
    <property type="component" value="Chromosome 17"/>
</dbReference>
<evidence type="ECO:0000256" key="6">
    <source>
        <dbReference type="ARBA" id="ARBA00022801"/>
    </source>
</evidence>
<keyword evidence="6 11" id="KW-0378">Hydrolase</keyword>
<dbReference type="Pfam" id="PF20791">
    <property type="entry name" value="Acyl-ACP_TE_C"/>
    <property type="match status" value="1"/>
</dbReference>
<keyword evidence="10 11" id="KW-0275">Fatty acid biosynthesis</keyword>
<dbReference type="Gene3D" id="3.10.129.10">
    <property type="entry name" value="Hotdog Thioesterase"/>
    <property type="match status" value="1"/>
</dbReference>
<evidence type="ECO:0000256" key="8">
    <source>
        <dbReference type="ARBA" id="ARBA00022946"/>
    </source>
</evidence>
<evidence type="ECO:0000256" key="5">
    <source>
        <dbReference type="ARBA" id="ARBA00022640"/>
    </source>
</evidence>
<keyword evidence="8" id="KW-0809">Transit peptide</keyword>
<evidence type="ECO:0000256" key="2">
    <source>
        <dbReference type="ARBA" id="ARBA00006500"/>
    </source>
</evidence>
<dbReference type="GO" id="GO:0016297">
    <property type="term" value="F:fatty acyl-[ACP] hydrolase activity"/>
    <property type="evidence" value="ECO:0007669"/>
    <property type="project" value="InterPro"/>
</dbReference>
<comment type="subcellular location">
    <subcellularLocation>
        <location evidence="1 11">Plastid</location>
        <location evidence="1 11">Chloroplast</location>
    </subcellularLocation>
</comment>
<dbReference type="Pfam" id="PF01643">
    <property type="entry name" value="Acyl-ACP_TE"/>
    <property type="match status" value="1"/>
</dbReference>
<dbReference type="PANTHER" id="PTHR31727:SF2">
    <property type="entry name" value="PALMITOYL-ACYL CARRIER PROTEIN THIOESTERASE, CHLOROPLASTIC"/>
    <property type="match status" value="1"/>
</dbReference>
<dbReference type="InterPro" id="IPR045023">
    <property type="entry name" value="FATA/B"/>
</dbReference>
<dbReference type="InterPro" id="IPR002864">
    <property type="entry name" value="Acyl-ACP_thioesterase_NHD"/>
</dbReference>
<keyword evidence="3 11" id="KW-0444">Lipid biosynthesis</keyword>
<evidence type="ECO:0000313" key="16">
    <source>
        <dbReference type="Proteomes" id="UP000663760"/>
    </source>
</evidence>
<protein>
    <recommendedName>
        <fullName evidence="11">Acyl-[acyl-carrier-protein] hydrolase</fullName>
        <ecNumber evidence="11">3.1.2.-</ecNumber>
    </recommendedName>
</protein>
<keyword evidence="5 11" id="KW-0934">Plastid</keyword>
<dbReference type="Pfam" id="PF12590">
    <property type="entry name" value="Acyl-thio_N"/>
    <property type="match status" value="1"/>
</dbReference>
<evidence type="ECO:0000256" key="1">
    <source>
        <dbReference type="ARBA" id="ARBA00004229"/>
    </source>
</evidence>
<dbReference type="CDD" id="cd00586">
    <property type="entry name" value="4HBT"/>
    <property type="match status" value="1"/>
</dbReference>
<dbReference type="EMBL" id="LR746280">
    <property type="protein sequence ID" value="CAA7409934.1"/>
    <property type="molecule type" value="Genomic_DNA"/>
</dbReference>
<dbReference type="GO" id="GO:0000036">
    <property type="term" value="F:acyl carrier activity"/>
    <property type="evidence" value="ECO:0007669"/>
    <property type="project" value="TreeGrafter"/>
</dbReference>
<keyword evidence="7 11" id="KW-0276">Fatty acid metabolism</keyword>
<dbReference type="GO" id="GO:0009507">
    <property type="term" value="C:chloroplast"/>
    <property type="evidence" value="ECO:0007669"/>
    <property type="project" value="UniProtKB-SubCell"/>
</dbReference>
<dbReference type="AlphaFoldDB" id="A0A7I8LKZ6"/>
<dbReference type="InterPro" id="IPR021113">
    <property type="entry name" value="Acyl-ACP-thioesterase_N"/>
</dbReference>
<evidence type="ECO:0000256" key="10">
    <source>
        <dbReference type="ARBA" id="ARBA00023160"/>
    </source>
</evidence>